<comment type="function">
    <text evidence="4">Non-catalytic component of the proteasome, a multicatalytic proteinase complex which is characterized by its ability to cleave peptides with Arg, Phe, Tyr, Leu, and Glu adjacent to the leaving group at neutral or slightly basic pH. The proteasome has an ATP-dependent proteolytic activity.</text>
</comment>
<dbReference type="PROSITE" id="PS51476">
    <property type="entry name" value="PROTEASOME_BETA_2"/>
    <property type="match status" value="1"/>
</dbReference>
<evidence type="ECO:0000313" key="8">
    <source>
        <dbReference type="RefSeq" id="XP_026492590.2"/>
    </source>
</evidence>
<dbReference type="SUPFAM" id="SSF56235">
    <property type="entry name" value="N-terminal nucleophile aminohydrolases (Ntn hydrolases)"/>
    <property type="match status" value="1"/>
</dbReference>
<dbReference type="Pfam" id="PF00227">
    <property type="entry name" value="Proteasome"/>
    <property type="match status" value="1"/>
</dbReference>
<dbReference type="RefSeq" id="XP_026492590.2">
    <property type="nucleotide sequence ID" value="XM_026636805.2"/>
</dbReference>
<dbReference type="CDD" id="cd03758">
    <property type="entry name" value="proteasome_beta_type_2"/>
    <property type="match status" value="1"/>
</dbReference>
<comment type="function">
    <text evidence="6">Component of the proteasome, a multicatalytic proteinase complex which is characterized by its ability to cleave peptides with Arg, Phe, Tyr, Leu, and Glu adjacent to the leaving group at neutral or slightly basic pH. The proteasome has an ATP-dependent proteolytic activity.</text>
</comment>
<dbReference type="GO" id="GO:0005839">
    <property type="term" value="C:proteasome core complex"/>
    <property type="evidence" value="ECO:0007669"/>
    <property type="project" value="InterPro"/>
</dbReference>
<dbReference type="InterPro" id="IPR016050">
    <property type="entry name" value="Proteasome_bsu_CS"/>
</dbReference>
<keyword evidence="7" id="KW-1185">Reference proteome</keyword>
<dbReference type="InterPro" id="IPR035206">
    <property type="entry name" value="Proteasome_beta2"/>
</dbReference>
<evidence type="ECO:0000256" key="3">
    <source>
        <dbReference type="ARBA" id="ARBA00023242"/>
    </source>
</evidence>
<dbReference type="GeneID" id="113398191"/>
<comment type="subcellular location">
    <subcellularLocation>
        <location evidence="6">Cytoplasm</location>
    </subcellularLocation>
    <subcellularLocation>
        <location evidence="6">Nucleus</location>
    </subcellularLocation>
</comment>
<evidence type="ECO:0000256" key="5">
    <source>
        <dbReference type="ARBA" id="ARBA00026071"/>
    </source>
</evidence>
<reference evidence="8" key="2">
    <citation type="submission" date="2025-08" db="UniProtKB">
        <authorList>
            <consortium name="RefSeq"/>
        </authorList>
    </citation>
    <scope>IDENTIFICATION</scope>
    <source>
        <tissue evidence="8">Whole body</tissue>
    </source>
</reference>
<keyword evidence="3 6" id="KW-0539">Nucleus</keyword>
<reference evidence="7" key="1">
    <citation type="submission" date="2025-05" db="UniProtKB">
        <authorList>
            <consortium name="RefSeq"/>
        </authorList>
    </citation>
    <scope>NUCLEOTIDE SEQUENCE [LARGE SCALE GENOMIC DNA]</scope>
</reference>
<protein>
    <recommendedName>
        <fullName evidence="6">Proteasome subunit beta</fullName>
    </recommendedName>
</protein>
<dbReference type="GO" id="GO:0005634">
    <property type="term" value="C:nucleus"/>
    <property type="evidence" value="ECO:0007669"/>
    <property type="project" value="UniProtKB-SubCell"/>
</dbReference>
<accession>A0A8B8I6H3</accession>
<comment type="subunit">
    <text evidence="5">The 26S proteasome consists of a 20S proteasome core and two 19S regulatory subunits. The 20S proteasome core is composed of 28 subunits that are arranged in four stacked rings, resulting in a barrel-shaped structure. The two end rings are each formed by seven alpha subunits, and the two central rings are each formed by seven beta subunits. The catalytic chamber with the active sites is on the inside of the barrel.</text>
</comment>
<evidence type="ECO:0000313" key="7">
    <source>
        <dbReference type="Proteomes" id="UP001652626"/>
    </source>
</evidence>
<proteinExistence type="inferred from homology"/>
<evidence type="ECO:0000256" key="6">
    <source>
        <dbReference type="RuleBase" id="RU004203"/>
    </source>
</evidence>
<dbReference type="AlphaFoldDB" id="A0A8B8I6H3"/>
<dbReference type="PANTHER" id="PTHR32194">
    <property type="entry name" value="METALLOPROTEASE TLDD"/>
    <property type="match status" value="1"/>
</dbReference>
<gene>
    <name evidence="8" type="primary">LOC113398191</name>
</gene>
<sequence>MANTNLLIQCLLGIQCKEFTIIAADQMNIQSFIIMKDDADKLTEISERLLVGVNGDAADTTQFTQFVEKNLQLYSMKNKYQLDTPAIVHFTRKSMADALRDGNPRILNMLIAGYDEDNGCQLYTMDLLASCMKVPYAAHGLGGLFSIPILNHYYKPSLSEVEAYEVIKLCIHAIQKRLFITLPNFLVKTLSKDGVKVLPVINPATFMKS</sequence>
<dbReference type="InterPro" id="IPR029055">
    <property type="entry name" value="Ntn_hydrolases_N"/>
</dbReference>
<dbReference type="PROSITE" id="PS00854">
    <property type="entry name" value="PROTEASOME_BETA_1"/>
    <property type="match status" value="1"/>
</dbReference>
<dbReference type="InterPro" id="IPR001353">
    <property type="entry name" value="Proteasome_sua/b"/>
</dbReference>
<evidence type="ECO:0000256" key="4">
    <source>
        <dbReference type="ARBA" id="ARBA00024953"/>
    </source>
</evidence>
<comment type="similarity">
    <text evidence="6">Belongs to the peptidase T1B family.</text>
</comment>
<evidence type="ECO:0000256" key="1">
    <source>
        <dbReference type="ARBA" id="ARBA00022490"/>
    </source>
</evidence>
<dbReference type="Gene3D" id="3.60.20.10">
    <property type="entry name" value="Glutamine Phosphoribosylpyrophosphate, subunit 1, domain 1"/>
    <property type="match status" value="1"/>
</dbReference>
<comment type="subunit">
    <text evidence="6">Component of the proteasome complex.</text>
</comment>
<dbReference type="OrthoDB" id="268428at2759"/>
<dbReference type="GO" id="GO:0005737">
    <property type="term" value="C:cytoplasm"/>
    <property type="evidence" value="ECO:0007669"/>
    <property type="project" value="TreeGrafter"/>
</dbReference>
<keyword evidence="2 6" id="KW-0647">Proteasome</keyword>
<dbReference type="GO" id="GO:0010498">
    <property type="term" value="P:proteasomal protein catabolic process"/>
    <property type="evidence" value="ECO:0007669"/>
    <property type="project" value="InterPro"/>
</dbReference>
<dbReference type="PANTHER" id="PTHR32194:SF2">
    <property type="entry name" value="PROTEASOME SUBUNIT BETA TYPE-1"/>
    <property type="match status" value="1"/>
</dbReference>
<dbReference type="Proteomes" id="UP001652626">
    <property type="component" value="Chromosome 2"/>
</dbReference>
<dbReference type="InterPro" id="IPR023333">
    <property type="entry name" value="Proteasome_suB-type"/>
</dbReference>
<organism evidence="7 8">
    <name type="scientific">Vanessa tameamea</name>
    <name type="common">Kamehameha butterfly</name>
    <dbReference type="NCBI Taxonomy" id="334116"/>
    <lineage>
        <taxon>Eukaryota</taxon>
        <taxon>Metazoa</taxon>
        <taxon>Ecdysozoa</taxon>
        <taxon>Arthropoda</taxon>
        <taxon>Hexapoda</taxon>
        <taxon>Insecta</taxon>
        <taxon>Pterygota</taxon>
        <taxon>Neoptera</taxon>
        <taxon>Endopterygota</taxon>
        <taxon>Lepidoptera</taxon>
        <taxon>Glossata</taxon>
        <taxon>Ditrysia</taxon>
        <taxon>Papilionoidea</taxon>
        <taxon>Nymphalidae</taxon>
        <taxon>Nymphalinae</taxon>
        <taxon>Vanessa</taxon>
    </lineage>
</organism>
<keyword evidence="1 6" id="KW-0963">Cytoplasm</keyword>
<name>A0A8B8I6H3_VANTA</name>
<evidence type="ECO:0000256" key="2">
    <source>
        <dbReference type="ARBA" id="ARBA00022942"/>
    </source>
</evidence>